<dbReference type="CDD" id="cd00430">
    <property type="entry name" value="PLPDE_III_AR"/>
    <property type="match status" value="1"/>
</dbReference>
<dbReference type="Gene3D" id="2.40.37.10">
    <property type="entry name" value="Lyase, Ornithine Decarboxylase, Chain A, domain 1"/>
    <property type="match status" value="1"/>
</dbReference>
<dbReference type="PRINTS" id="PR00992">
    <property type="entry name" value="ALARACEMASE"/>
</dbReference>
<evidence type="ECO:0000313" key="11">
    <source>
        <dbReference type="EMBL" id="SBV31509.1"/>
    </source>
</evidence>
<dbReference type="PROSITE" id="PS00395">
    <property type="entry name" value="ALANINE_RACEMASE"/>
    <property type="match status" value="1"/>
</dbReference>
<dbReference type="SUPFAM" id="SSF51419">
    <property type="entry name" value="PLP-binding barrel"/>
    <property type="match status" value="1"/>
</dbReference>
<feature type="binding site" evidence="7 9">
    <location>
        <position position="138"/>
    </location>
    <ligand>
        <name>substrate</name>
    </ligand>
</feature>
<dbReference type="SUPFAM" id="SSF50621">
    <property type="entry name" value="Alanine racemase C-terminal domain-like"/>
    <property type="match status" value="1"/>
</dbReference>
<dbReference type="PANTHER" id="PTHR30511">
    <property type="entry name" value="ALANINE RACEMASE"/>
    <property type="match status" value="1"/>
</dbReference>
<comment type="catalytic activity">
    <reaction evidence="1 7">
        <text>L-alanine = D-alanine</text>
        <dbReference type="Rhea" id="RHEA:20249"/>
        <dbReference type="ChEBI" id="CHEBI:57416"/>
        <dbReference type="ChEBI" id="CHEBI:57972"/>
        <dbReference type="EC" id="5.1.1.1"/>
    </reaction>
</comment>
<evidence type="ECO:0000256" key="4">
    <source>
        <dbReference type="ARBA" id="ARBA00013089"/>
    </source>
</evidence>
<dbReference type="Pfam" id="PF00842">
    <property type="entry name" value="Ala_racemase_C"/>
    <property type="match status" value="1"/>
</dbReference>
<reference evidence="11" key="1">
    <citation type="submission" date="2016-03" db="EMBL/GenBank/DDBJ databases">
        <authorList>
            <person name="Ploux O."/>
        </authorList>
    </citation>
    <scope>NUCLEOTIDE SEQUENCE</scope>
    <source>
        <strain evidence="11">UC10</strain>
    </source>
</reference>
<gene>
    <name evidence="11" type="primary">dadB</name>
    <name evidence="11" type="ORF">SPPYR_0389</name>
</gene>
<comment type="pathway">
    <text evidence="7">Amino-acid biosynthesis; D-alanine biosynthesis; D-alanine from L-alanine: step 1/1.</text>
</comment>
<organism evidence="11">
    <name type="scientific">uncultured Sphingopyxis sp</name>
    <dbReference type="NCBI Taxonomy" id="310581"/>
    <lineage>
        <taxon>Bacteria</taxon>
        <taxon>Pseudomonadati</taxon>
        <taxon>Pseudomonadota</taxon>
        <taxon>Alphaproteobacteria</taxon>
        <taxon>Sphingomonadales</taxon>
        <taxon>Sphingomonadaceae</taxon>
        <taxon>Sphingopyxis</taxon>
        <taxon>environmental samples</taxon>
    </lineage>
</organism>
<evidence type="ECO:0000256" key="6">
    <source>
        <dbReference type="ARBA" id="ARBA00023235"/>
    </source>
</evidence>
<evidence type="ECO:0000256" key="2">
    <source>
        <dbReference type="ARBA" id="ARBA00001933"/>
    </source>
</evidence>
<feature type="binding site" evidence="7 9">
    <location>
        <position position="308"/>
    </location>
    <ligand>
        <name>substrate</name>
    </ligand>
</feature>
<dbReference type="SMART" id="SM01005">
    <property type="entry name" value="Ala_racemase_C"/>
    <property type="match status" value="1"/>
</dbReference>
<name>A0A1Y5PNB4_9SPHN</name>
<comment type="cofactor">
    <cofactor evidence="2 7 8">
        <name>pyridoxal 5'-phosphate</name>
        <dbReference type="ChEBI" id="CHEBI:597326"/>
    </cofactor>
</comment>
<dbReference type="EMBL" id="LT598653">
    <property type="protein sequence ID" value="SBV31509.1"/>
    <property type="molecule type" value="Genomic_DNA"/>
</dbReference>
<comment type="similarity">
    <text evidence="3 7">Belongs to the alanine racemase family.</text>
</comment>
<dbReference type="Gene3D" id="3.20.20.10">
    <property type="entry name" value="Alanine racemase"/>
    <property type="match status" value="1"/>
</dbReference>
<evidence type="ECO:0000256" key="8">
    <source>
        <dbReference type="PIRSR" id="PIRSR600821-50"/>
    </source>
</evidence>
<protein>
    <recommendedName>
        <fullName evidence="4 7">Alanine racemase</fullName>
        <ecNumber evidence="4 7">5.1.1.1</ecNumber>
    </recommendedName>
</protein>
<dbReference type="NCBIfam" id="TIGR00492">
    <property type="entry name" value="alr"/>
    <property type="match status" value="1"/>
</dbReference>
<comment type="function">
    <text evidence="7">Catalyzes the interconversion of L-alanine and D-alanine. May also act on other amino acids.</text>
</comment>
<dbReference type="InterPro" id="IPR009006">
    <property type="entry name" value="Ala_racemase/Decarboxylase_C"/>
</dbReference>
<evidence type="ECO:0000256" key="5">
    <source>
        <dbReference type="ARBA" id="ARBA00022898"/>
    </source>
</evidence>
<dbReference type="AlphaFoldDB" id="A0A1Y5PNB4"/>
<proteinExistence type="inferred from homology"/>
<evidence type="ECO:0000256" key="3">
    <source>
        <dbReference type="ARBA" id="ARBA00007880"/>
    </source>
</evidence>
<dbReference type="GO" id="GO:0030632">
    <property type="term" value="P:D-alanine biosynthetic process"/>
    <property type="evidence" value="ECO:0007669"/>
    <property type="project" value="UniProtKB-UniRule"/>
</dbReference>
<dbReference type="EC" id="5.1.1.1" evidence="4 7"/>
<dbReference type="PANTHER" id="PTHR30511:SF0">
    <property type="entry name" value="ALANINE RACEMASE, CATABOLIC-RELATED"/>
    <property type="match status" value="1"/>
</dbReference>
<dbReference type="InterPro" id="IPR000821">
    <property type="entry name" value="Ala_racemase"/>
</dbReference>
<evidence type="ECO:0000256" key="7">
    <source>
        <dbReference type="HAMAP-Rule" id="MF_01201"/>
    </source>
</evidence>
<dbReference type="GO" id="GO:0030170">
    <property type="term" value="F:pyridoxal phosphate binding"/>
    <property type="evidence" value="ECO:0007669"/>
    <property type="project" value="UniProtKB-UniRule"/>
</dbReference>
<evidence type="ECO:0000259" key="10">
    <source>
        <dbReference type="SMART" id="SM01005"/>
    </source>
</evidence>
<dbReference type="GO" id="GO:0008784">
    <property type="term" value="F:alanine racemase activity"/>
    <property type="evidence" value="ECO:0007669"/>
    <property type="project" value="UniProtKB-UniRule"/>
</dbReference>
<dbReference type="InterPro" id="IPR020622">
    <property type="entry name" value="Ala_racemase_pyridoxalP-BS"/>
</dbReference>
<evidence type="ECO:0000256" key="1">
    <source>
        <dbReference type="ARBA" id="ARBA00000316"/>
    </source>
</evidence>
<dbReference type="InterPro" id="IPR029066">
    <property type="entry name" value="PLP-binding_barrel"/>
</dbReference>
<dbReference type="KEGG" id="sphu:SPPYR_0389"/>
<keyword evidence="6 7" id="KW-0413">Isomerase</keyword>
<evidence type="ECO:0000256" key="9">
    <source>
        <dbReference type="PIRSR" id="PIRSR600821-52"/>
    </source>
</evidence>
<dbReference type="InterPro" id="IPR001608">
    <property type="entry name" value="Ala_racemase_N"/>
</dbReference>
<feature type="active site" description="Proton acceptor; specific for L-alanine" evidence="7">
    <location>
        <position position="260"/>
    </location>
</feature>
<feature type="domain" description="Alanine racemase C-terminal" evidence="10">
    <location>
        <begin position="239"/>
        <end position="365"/>
    </location>
</feature>
<accession>A0A1Y5PNB4</accession>
<dbReference type="HAMAP" id="MF_01201">
    <property type="entry name" value="Ala_racemase"/>
    <property type="match status" value="1"/>
</dbReference>
<dbReference type="RefSeq" id="WP_295323069.1">
    <property type="nucleotide sequence ID" value="NZ_LT598653.1"/>
</dbReference>
<keyword evidence="5 7" id="KW-0663">Pyridoxal phosphate</keyword>
<feature type="modified residue" description="N6-(pyridoxal phosphate)lysine" evidence="7 8">
    <location>
        <position position="39"/>
    </location>
</feature>
<dbReference type="GO" id="GO:0005829">
    <property type="term" value="C:cytosol"/>
    <property type="evidence" value="ECO:0007669"/>
    <property type="project" value="TreeGrafter"/>
</dbReference>
<dbReference type="InterPro" id="IPR011079">
    <property type="entry name" value="Ala_racemase_C"/>
</dbReference>
<sequence>MDEGGISGGRLRIDLGAIAANYRLIAGRVAPAEAGAVVKANAYGLGAVEVTRALRDAGCRLFFVAHLGEALALRPALPADLRLIVLNGLPPGAEALCAEAHVIPVLNSPEQARRWAEAARKTGRRLPAALQFDSGMGRLGMAAEDLAPLAADALFLSAVDLVMVMSHLACADTPEHPANRAQLARFEAAAALFPGIPRALANSGGAFLPAGFHADIVRAGIALYGGAPNRDGPNPMQPVVGLEARVIQIRTIAAGGAVGYGHSHVCERESRIATIGVGYADGLPRSLGNRGAAWHAGERLPIVGRVSMDSITIDVTALAPGRIGAGDWVELIGPHQPIDALADDADTISYEMLTSLGARYDRSYVDAATCNRGDTI</sequence>
<dbReference type="Pfam" id="PF01168">
    <property type="entry name" value="Ala_racemase_N"/>
    <property type="match status" value="1"/>
</dbReference>
<feature type="active site" description="Proton acceptor; specific for D-alanine" evidence="7">
    <location>
        <position position="39"/>
    </location>
</feature>
<dbReference type="UniPathway" id="UPA00042">
    <property type="reaction ID" value="UER00497"/>
</dbReference>